<dbReference type="Gene3D" id="3.50.50.60">
    <property type="entry name" value="FAD/NAD(P)-binding domain"/>
    <property type="match status" value="1"/>
</dbReference>
<comment type="caution">
    <text evidence="1">The sequence shown here is derived from an EMBL/GenBank/DDBJ whole genome shotgun (WGS) entry which is preliminary data.</text>
</comment>
<dbReference type="RefSeq" id="WP_341413023.1">
    <property type="nucleotide sequence ID" value="NZ_JBBUTH010000011.1"/>
</dbReference>
<dbReference type="Pfam" id="PF04820">
    <property type="entry name" value="Trp_halogenase"/>
    <property type="match status" value="1"/>
</dbReference>
<dbReference type="InterPro" id="IPR036188">
    <property type="entry name" value="FAD/NAD-bd_sf"/>
</dbReference>
<dbReference type="InterPro" id="IPR006905">
    <property type="entry name" value="Flavin_halogenase"/>
</dbReference>
<organism evidence="1 2">
    <name type="scientific">Pseudaquabacterium inlustre</name>
    <dbReference type="NCBI Taxonomy" id="2984192"/>
    <lineage>
        <taxon>Bacteria</taxon>
        <taxon>Pseudomonadati</taxon>
        <taxon>Pseudomonadota</taxon>
        <taxon>Betaproteobacteria</taxon>
        <taxon>Burkholderiales</taxon>
        <taxon>Sphaerotilaceae</taxon>
        <taxon>Pseudaquabacterium</taxon>
    </lineage>
</organism>
<dbReference type="PANTHER" id="PTHR43747">
    <property type="entry name" value="FAD-BINDING PROTEIN"/>
    <property type="match status" value="1"/>
</dbReference>
<dbReference type="SUPFAM" id="SSF51905">
    <property type="entry name" value="FAD/NAD(P)-binding domain"/>
    <property type="match status" value="1"/>
</dbReference>
<dbReference type="EMBL" id="JBBUTH010000011">
    <property type="protein sequence ID" value="MEK8053282.1"/>
    <property type="molecule type" value="Genomic_DNA"/>
</dbReference>
<dbReference type="InterPro" id="IPR050816">
    <property type="entry name" value="Flavin-dep_Halogenase_NPB"/>
</dbReference>
<reference evidence="1 2" key="1">
    <citation type="submission" date="2024-04" db="EMBL/GenBank/DDBJ databases">
        <title>Novel species of the genus Ideonella isolated from streams.</title>
        <authorList>
            <person name="Lu H."/>
        </authorList>
    </citation>
    <scope>NUCLEOTIDE SEQUENCE [LARGE SCALE GENOMIC DNA]</scope>
    <source>
        <strain evidence="1 2">DXS22W</strain>
    </source>
</reference>
<name>A0ABU9CRU5_9BURK</name>
<dbReference type="Proteomes" id="UP001365405">
    <property type="component" value="Unassembled WGS sequence"/>
</dbReference>
<accession>A0ABU9CRU5</accession>
<dbReference type="PIRSF" id="PIRSF011396">
    <property type="entry name" value="Trp_halogenase"/>
    <property type="match status" value="1"/>
</dbReference>
<keyword evidence="2" id="KW-1185">Reference proteome</keyword>
<evidence type="ECO:0000313" key="1">
    <source>
        <dbReference type="EMBL" id="MEK8053282.1"/>
    </source>
</evidence>
<dbReference type="InterPro" id="IPR033856">
    <property type="entry name" value="Trp_halogen"/>
</dbReference>
<evidence type="ECO:0000313" key="2">
    <source>
        <dbReference type="Proteomes" id="UP001365405"/>
    </source>
</evidence>
<proteinExistence type="predicted"/>
<dbReference type="PANTHER" id="PTHR43747:SF4">
    <property type="entry name" value="FLAVIN-DEPENDENT TRYPTOPHAN HALOGENASE"/>
    <property type="match status" value="1"/>
</dbReference>
<protein>
    <submittedName>
        <fullName evidence="1">Tryptophan halogenase family protein</fullName>
    </submittedName>
</protein>
<sequence length="528" mass="57109">MTQAIRSILIVGGGTAGWLAATYLQRTLCGDPAAPVSIRLVESPEVPTIGVGEATVPTLAATLHALGIPEPLLFARTEATLKNGVRFIGWRQGGDAASDRFDHPFDVPMMHEGYSSLVHWLNLTQRGLLRAPMGDCCSVQTALMEGLRSPKLMDSAGYLAPVPYGYHIDAGLLADLLRETAVARGVIHTPGTVSAVHTGPEGISGLILADGRPLQADLYVDCTGFAGLLIDRALGVPWLSYADHLLCDRAVACPVAHEDEAPALRPYTTATAEAAGWRWEIDLQSRRGTGYVYASAHCSDDEAVATLLRSHGSRTRLADPRLLRMRIGHRARVWEKNCLSLGLASGFIEPLESTGIYLIEHALMQFVDYLPGAGNNSRRQATYNRLIGDLYDELRDFIVMHYVLSQRRDTPFWREATDAARISPALADLLALWQEKVPQATDINRRMSLFSANNYFYILAGMHQLPLAGAAQGAHIAPDRSDAALRQVAAVRRAALMQSPTMADYARKQRGAAAHAPAGALRSAPAGA</sequence>
<gene>
    <name evidence="1" type="ORF">AACH10_23705</name>
</gene>